<dbReference type="STRING" id="700598.Niako_2502"/>
<dbReference type="HOGENOM" id="CLU_3397565_0_0_10"/>
<dbReference type="EMBL" id="CP003178">
    <property type="protein sequence ID" value="AEV98842.1"/>
    <property type="molecule type" value="Genomic_DNA"/>
</dbReference>
<reference evidence="1 2" key="1">
    <citation type="submission" date="2011-12" db="EMBL/GenBank/DDBJ databases">
        <title>The complete genome of Niastella koreensis GR20-10.</title>
        <authorList>
            <consortium name="US DOE Joint Genome Institute (JGI-PGF)"/>
            <person name="Lucas S."/>
            <person name="Han J."/>
            <person name="Lapidus A."/>
            <person name="Bruce D."/>
            <person name="Goodwin L."/>
            <person name="Pitluck S."/>
            <person name="Peters L."/>
            <person name="Kyrpides N."/>
            <person name="Mavromatis K."/>
            <person name="Ivanova N."/>
            <person name="Mikhailova N."/>
            <person name="Davenport K."/>
            <person name="Saunders E."/>
            <person name="Detter J.C."/>
            <person name="Tapia R."/>
            <person name="Han C."/>
            <person name="Land M."/>
            <person name="Hauser L."/>
            <person name="Markowitz V."/>
            <person name="Cheng J.-F."/>
            <person name="Hugenholtz P."/>
            <person name="Woyke T."/>
            <person name="Wu D."/>
            <person name="Tindall B."/>
            <person name="Pomrenke H."/>
            <person name="Brambilla E."/>
            <person name="Klenk H.-P."/>
            <person name="Eisen J.A."/>
        </authorList>
    </citation>
    <scope>NUCLEOTIDE SEQUENCE [LARGE SCALE GENOMIC DNA]</scope>
    <source>
        <strain evidence="2">DSM 17620 / KACC 11465 / NBRC 106392 / GR20-10</strain>
    </source>
</reference>
<proteinExistence type="predicted"/>
<sequence length="31" mass="3675">MPYLFSYGTLQLEQVQIETFGRRLKGEIKTK</sequence>
<organism evidence="1 2">
    <name type="scientific">Niastella koreensis (strain DSM 17620 / KACC 11465 / NBRC 106392 / GR20-10)</name>
    <dbReference type="NCBI Taxonomy" id="700598"/>
    <lineage>
        <taxon>Bacteria</taxon>
        <taxon>Pseudomonadati</taxon>
        <taxon>Bacteroidota</taxon>
        <taxon>Chitinophagia</taxon>
        <taxon>Chitinophagales</taxon>
        <taxon>Chitinophagaceae</taxon>
        <taxon>Niastella</taxon>
    </lineage>
</organism>
<dbReference type="Proteomes" id="UP000005438">
    <property type="component" value="Chromosome"/>
</dbReference>
<dbReference type="AlphaFoldDB" id="G8TNE0"/>
<evidence type="ECO:0000313" key="1">
    <source>
        <dbReference type="EMBL" id="AEV98842.1"/>
    </source>
</evidence>
<evidence type="ECO:0008006" key="3">
    <source>
        <dbReference type="Google" id="ProtNLM"/>
    </source>
</evidence>
<accession>G8TNE0</accession>
<protein>
    <recommendedName>
        <fullName evidence="3">AIG2 family protein</fullName>
    </recommendedName>
</protein>
<evidence type="ECO:0000313" key="2">
    <source>
        <dbReference type="Proteomes" id="UP000005438"/>
    </source>
</evidence>
<name>G8TNE0_NIAKG</name>
<dbReference type="KEGG" id="nko:Niako_2502"/>
<gene>
    <name evidence="1" type="ordered locus">Niako_2502</name>
</gene>